<organism evidence="8 9">
    <name type="scientific">endosymbiont of Escarpia spicata</name>
    <dbReference type="NCBI Taxonomy" id="2200908"/>
    <lineage>
        <taxon>Bacteria</taxon>
        <taxon>Pseudomonadati</taxon>
        <taxon>Pseudomonadota</taxon>
        <taxon>Gammaproteobacteria</taxon>
        <taxon>sulfur-oxidizing symbionts</taxon>
    </lineage>
</organism>
<dbReference type="Pfam" id="PF00990">
    <property type="entry name" value="GGDEF"/>
    <property type="match status" value="1"/>
</dbReference>
<accession>A0A370DAF1</accession>
<dbReference type="InterPro" id="IPR000014">
    <property type="entry name" value="PAS"/>
</dbReference>
<dbReference type="Proteomes" id="UP000254771">
    <property type="component" value="Unassembled WGS sequence"/>
</dbReference>
<dbReference type="SUPFAM" id="SSF52172">
    <property type="entry name" value="CheY-like"/>
    <property type="match status" value="1"/>
</dbReference>
<keyword evidence="2" id="KW-0597">Phosphoprotein</keyword>
<dbReference type="FunFam" id="3.30.70.270:FF:000001">
    <property type="entry name" value="Diguanylate cyclase domain protein"/>
    <property type="match status" value="1"/>
</dbReference>
<dbReference type="PANTHER" id="PTHR46663">
    <property type="entry name" value="DIGUANYLATE CYCLASE DGCT-RELATED"/>
    <property type="match status" value="1"/>
</dbReference>
<dbReference type="InterPro" id="IPR035965">
    <property type="entry name" value="PAS-like_dom_sf"/>
</dbReference>
<dbReference type="GO" id="GO:0000160">
    <property type="term" value="P:phosphorelay signal transduction system"/>
    <property type="evidence" value="ECO:0007669"/>
    <property type="project" value="InterPro"/>
</dbReference>
<gene>
    <name evidence="8" type="ORF">DIZ78_15565</name>
</gene>
<protein>
    <recommendedName>
        <fullName evidence="10">Diguanylate cyclase</fullName>
    </recommendedName>
</protein>
<dbReference type="EMBL" id="QFXE01000021">
    <property type="protein sequence ID" value="RDH81869.1"/>
    <property type="molecule type" value="Genomic_DNA"/>
</dbReference>
<keyword evidence="9" id="KW-1185">Reference proteome</keyword>
<evidence type="ECO:0000259" key="5">
    <source>
        <dbReference type="PROSITE" id="PS50110"/>
    </source>
</evidence>
<comment type="cofactor">
    <cofactor evidence="1">
        <name>Mg(2+)</name>
        <dbReference type="ChEBI" id="CHEBI:18420"/>
    </cofactor>
</comment>
<dbReference type="InterPro" id="IPR029787">
    <property type="entry name" value="Nucleotide_cyclase"/>
</dbReference>
<evidence type="ECO:0000313" key="8">
    <source>
        <dbReference type="EMBL" id="RDH81869.1"/>
    </source>
</evidence>
<evidence type="ECO:0000259" key="7">
    <source>
        <dbReference type="PROSITE" id="PS50887"/>
    </source>
</evidence>
<sequence>MMAIDYMANADSGFSFAEETEDSKHLGPDDTHPWKILVVDDEEDIHQVTRMVLGDYHYLGRPAFIIDAYSSEQAIEAMREHPDVALILLDVIMESDTAGLELVEVVRNKLGNSDVRIFIRTGQPGMFNQYQIAAQYNINDFKDKANLTVEKLFASITTLLREYSGLQEMRQQQKNLQNNIDQLKALASLFQETSLATLVLDDQYRIKTVNPAFEKVTGFSAEYAIGRRADFLKSNHNDETILNAAWENLLDSGSWEGELWCATKFLNDINIRLSASVLKVTNHHHREIAMQFSDITDIKEQERQLLERATRDPLTSLPNRNLFLDRLENAISLSERGGQSFALLFIDLDYFKSVNDKLGHKYGDQLLIEVADRMNQCLRRSDTLARVGGDEFTAIVTNTSNCTHIEIIAKKINVAVAKPFYLDGKEVRIACSIGIRRYPDDAQDIEYLLHTADLAMYHAKQKGRNTSSFFLPEMDGDTTEESCKDADS</sequence>
<dbReference type="SUPFAM" id="SSF55073">
    <property type="entry name" value="Nucleotide cyclase"/>
    <property type="match status" value="1"/>
</dbReference>
<feature type="domain" description="PAS" evidence="6">
    <location>
        <begin position="182"/>
        <end position="253"/>
    </location>
</feature>
<feature type="region of interest" description="Disordered" evidence="4">
    <location>
        <begin position="468"/>
        <end position="488"/>
    </location>
</feature>
<dbReference type="InterPro" id="IPR052163">
    <property type="entry name" value="DGC-Regulatory_Protein"/>
</dbReference>
<reference evidence="8 9" key="1">
    <citation type="journal article" date="2018" name="ISME J.">
        <title>Endosymbiont genomes yield clues of tubeworm success.</title>
        <authorList>
            <person name="Li Y."/>
            <person name="Liles M.R."/>
            <person name="Halanych K.M."/>
        </authorList>
    </citation>
    <scope>NUCLEOTIDE SEQUENCE [LARGE SCALE GENOMIC DNA]</scope>
    <source>
        <strain evidence="8">A1462</strain>
    </source>
</reference>
<dbReference type="Gene3D" id="3.30.70.270">
    <property type="match status" value="1"/>
</dbReference>
<dbReference type="InterPro" id="IPR043128">
    <property type="entry name" value="Rev_trsase/Diguanyl_cyclase"/>
</dbReference>
<name>A0A370DAF1_9GAMM</name>
<evidence type="ECO:0000313" key="9">
    <source>
        <dbReference type="Proteomes" id="UP000254771"/>
    </source>
</evidence>
<feature type="domain" description="Response regulatory" evidence="5">
    <location>
        <begin position="35"/>
        <end position="159"/>
    </location>
</feature>
<evidence type="ECO:0000256" key="1">
    <source>
        <dbReference type="ARBA" id="ARBA00001946"/>
    </source>
</evidence>
<evidence type="ECO:0000256" key="3">
    <source>
        <dbReference type="SAM" id="Coils"/>
    </source>
</evidence>
<dbReference type="InterPro" id="IPR000160">
    <property type="entry name" value="GGDEF_dom"/>
</dbReference>
<proteinExistence type="predicted"/>
<dbReference type="InterPro" id="IPR011006">
    <property type="entry name" value="CheY-like_superfamily"/>
</dbReference>
<dbReference type="SMART" id="SM00448">
    <property type="entry name" value="REC"/>
    <property type="match status" value="1"/>
</dbReference>
<dbReference type="GO" id="GO:0003824">
    <property type="term" value="F:catalytic activity"/>
    <property type="evidence" value="ECO:0007669"/>
    <property type="project" value="UniProtKB-ARBA"/>
</dbReference>
<keyword evidence="3" id="KW-0175">Coiled coil</keyword>
<dbReference type="PROSITE" id="PS50112">
    <property type="entry name" value="PAS"/>
    <property type="match status" value="1"/>
</dbReference>
<evidence type="ECO:0008006" key="10">
    <source>
        <dbReference type="Google" id="ProtNLM"/>
    </source>
</evidence>
<evidence type="ECO:0000256" key="2">
    <source>
        <dbReference type="PROSITE-ProRule" id="PRU00169"/>
    </source>
</evidence>
<dbReference type="PANTHER" id="PTHR46663:SF3">
    <property type="entry name" value="SLL0267 PROTEIN"/>
    <property type="match status" value="1"/>
</dbReference>
<dbReference type="PROSITE" id="PS50110">
    <property type="entry name" value="RESPONSE_REGULATORY"/>
    <property type="match status" value="1"/>
</dbReference>
<evidence type="ECO:0000256" key="4">
    <source>
        <dbReference type="SAM" id="MobiDB-lite"/>
    </source>
</evidence>
<dbReference type="PROSITE" id="PS50887">
    <property type="entry name" value="GGDEF"/>
    <property type="match status" value="1"/>
</dbReference>
<dbReference type="Gene3D" id="3.30.450.20">
    <property type="entry name" value="PAS domain"/>
    <property type="match status" value="1"/>
</dbReference>
<dbReference type="AlphaFoldDB" id="A0A370DAF1"/>
<feature type="modified residue" description="4-aspartylphosphate" evidence="2">
    <location>
        <position position="90"/>
    </location>
</feature>
<dbReference type="Gene3D" id="3.40.50.2300">
    <property type="match status" value="1"/>
</dbReference>
<comment type="caution">
    <text evidence="8">The sequence shown here is derived from an EMBL/GenBank/DDBJ whole genome shotgun (WGS) entry which is preliminary data.</text>
</comment>
<dbReference type="SMART" id="SM00267">
    <property type="entry name" value="GGDEF"/>
    <property type="match status" value="1"/>
</dbReference>
<dbReference type="SUPFAM" id="SSF55785">
    <property type="entry name" value="PYP-like sensor domain (PAS domain)"/>
    <property type="match status" value="1"/>
</dbReference>
<feature type="domain" description="GGDEF" evidence="7">
    <location>
        <begin position="339"/>
        <end position="472"/>
    </location>
</feature>
<dbReference type="InterPro" id="IPR001789">
    <property type="entry name" value="Sig_transdc_resp-reg_receiver"/>
</dbReference>
<dbReference type="NCBIfam" id="TIGR00229">
    <property type="entry name" value="sensory_box"/>
    <property type="match status" value="1"/>
</dbReference>
<feature type="coiled-coil region" evidence="3">
    <location>
        <begin position="166"/>
        <end position="193"/>
    </location>
</feature>
<dbReference type="CDD" id="cd01949">
    <property type="entry name" value="GGDEF"/>
    <property type="match status" value="1"/>
</dbReference>
<dbReference type="NCBIfam" id="TIGR00254">
    <property type="entry name" value="GGDEF"/>
    <property type="match status" value="1"/>
</dbReference>
<dbReference type="Pfam" id="PF13426">
    <property type="entry name" value="PAS_9"/>
    <property type="match status" value="1"/>
</dbReference>
<evidence type="ECO:0000259" key="6">
    <source>
        <dbReference type="PROSITE" id="PS50112"/>
    </source>
</evidence>